<dbReference type="InParanoid" id="A0A330L1C3"/>
<protein>
    <submittedName>
        <fullName evidence="1">Uncharacterized protein</fullName>
    </submittedName>
</protein>
<evidence type="ECO:0000313" key="2">
    <source>
        <dbReference type="Proteomes" id="UP000248168"/>
    </source>
</evidence>
<organism evidence="1 2">
    <name type="scientific">Nitrospira lenta</name>
    <dbReference type="NCBI Taxonomy" id="1436998"/>
    <lineage>
        <taxon>Bacteria</taxon>
        <taxon>Pseudomonadati</taxon>
        <taxon>Nitrospirota</taxon>
        <taxon>Nitrospiria</taxon>
        <taxon>Nitrospirales</taxon>
        <taxon>Nitrospiraceae</taxon>
        <taxon>Nitrospira</taxon>
    </lineage>
</organism>
<evidence type="ECO:0000313" key="1">
    <source>
        <dbReference type="EMBL" id="SPP63137.1"/>
    </source>
</evidence>
<reference evidence="2" key="1">
    <citation type="submission" date="2018-04" db="EMBL/GenBank/DDBJ databases">
        <authorList>
            <person name="Lucker S."/>
            <person name="Sakoula D."/>
        </authorList>
    </citation>
    <scope>NUCLEOTIDE SEQUENCE [LARGE SCALE GENOMIC DNA]</scope>
</reference>
<gene>
    <name evidence="1" type="ORF">NITLEN_10223</name>
</gene>
<sequence length="33" mass="3296">MAEDHLTPLKDLLAGVQAANIPVGVCGTYAVAG</sequence>
<dbReference type="Proteomes" id="UP000248168">
    <property type="component" value="Unassembled WGS sequence"/>
</dbReference>
<dbReference type="EMBL" id="OUNR01000001">
    <property type="protein sequence ID" value="SPP63137.1"/>
    <property type="molecule type" value="Genomic_DNA"/>
</dbReference>
<dbReference type="AlphaFoldDB" id="A0A330L1C3"/>
<proteinExistence type="predicted"/>
<name>A0A330L1C3_9BACT</name>
<accession>A0A330L1C3</accession>
<keyword evidence="2" id="KW-1185">Reference proteome</keyword>